<dbReference type="HAMAP" id="MF_01930">
    <property type="entry name" value="PurN"/>
    <property type="match status" value="1"/>
</dbReference>
<keyword evidence="3 6" id="KW-0658">Purine biosynthesis</keyword>
<dbReference type="AlphaFoldDB" id="A0A5Q2F9W3"/>
<feature type="binding site" evidence="6">
    <location>
        <begin position="95"/>
        <end position="98"/>
    </location>
    <ligand>
        <name>(6R)-10-formyltetrahydrofolate</name>
        <dbReference type="ChEBI" id="CHEBI:195366"/>
    </ligand>
</feature>
<dbReference type="CDD" id="cd08645">
    <property type="entry name" value="FMT_core_GART"/>
    <property type="match status" value="1"/>
</dbReference>
<dbReference type="GO" id="GO:0006189">
    <property type="term" value="P:'de novo' IMP biosynthetic process"/>
    <property type="evidence" value="ECO:0007669"/>
    <property type="project" value="UniProtKB-UniRule"/>
</dbReference>
<accession>A0A5Q2F9W3</accession>
<name>A0A5Q2F9W3_9ACTN</name>
<dbReference type="EC" id="2.1.2.2" evidence="6"/>
<comment type="function">
    <text evidence="6">Catalyzes the transfer of a formyl group from 10-formyltetrahydrofolate to 5-phospho-ribosyl-glycinamide (GAR), producing 5-phospho-ribosyl-N-formylglycinamide (FGAR) and tetrahydrofolate.</text>
</comment>
<evidence type="ECO:0000256" key="3">
    <source>
        <dbReference type="ARBA" id="ARBA00022755"/>
    </source>
</evidence>
<comment type="caution">
    <text evidence="6">Lacks conserved residue(s) required for the propagation of feature annotation.</text>
</comment>
<protein>
    <recommendedName>
        <fullName evidence="6">Phosphoribosylglycinamide formyltransferase</fullName>
        <ecNumber evidence="6">2.1.2.2</ecNumber>
    </recommendedName>
    <alternativeName>
        <fullName evidence="6">5'-phosphoribosylglycinamide transformylase</fullName>
    </alternativeName>
    <alternativeName>
        <fullName evidence="6">GAR transformylase</fullName>
        <shortName evidence="6">GART</shortName>
    </alternativeName>
</protein>
<comment type="similarity">
    <text evidence="4 6">Belongs to the GART family.</text>
</comment>
<dbReference type="KEGG" id="rain:Rai3103_01195"/>
<dbReference type="FunFam" id="3.40.50.170:FF:000008">
    <property type="entry name" value="Phosphoribosylglycinamide formyltransferase"/>
    <property type="match status" value="1"/>
</dbReference>
<dbReference type="Pfam" id="PF00551">
    <property type="entry name" value="Formyl_trans_N"/>
    <property type="match status" value="1"/>
</dbReference>
<dbReference type="SUPFAM" id="SSF53328">
    <property type="entry name" value="Formyltransferase"/>
    <property type="match status" value="1"/>
</dbReference>
<proteinExistence type="inferred from homology"/>
<organism evidence="8 9">
    <name type="scientific">Raineyella fluvialis</name>
    <dbReference type="NCBI Taxonomy" id="2662261"/>
    <lineage>
        <taxon>Bacteria</taxon>
        <taxon>Bacillati</taxon>
        <taxon>Actinomycetota</taxon>
        <taxon>Actinomycetes</taxon>
        <taxon>Propionibacteriales</taxon>
        <taxon>Propionibacteriaceae</taxon>
        <taxon>Raineyella</taxon>
    </lineage>
</organism>
<dbReference type="PANTHER" id="PTHR43369:SF2">
    <property type="entry name" value="PHOSPHORIBOSYLGLYCINAMIDE FORMYLTRANSFERASE"/>
    <property type="match status" value="1"/>
</dbReference>
<evidence type="ECO:0000256" key="2">
    <source>
        <dbReference type="ARBA" id="ARBA00022679"/>
    </source>
</evidence>
<feature type="domain" description="Formyl transferase N-terminal" evidence="7">
    <location>
        <begin position="5"/>
        <end position="187"/>
    </location>
</feature>
<dbReference type="InterPro" id="IPR002376">
    <property type="entry name" value="Formyl_transf_N"/>
</dbReference>
<dbReference type="Proteomes" id="UP000386847">
    <property type="component" value="Chromosome"/>
</dbReference>
<comment type="catalytic activity">
    <reaction evidence="5 6">
        <text>N(1)-(5-phospho-beta-D-ribosyl)glycinamide + (6R)-10-formyltetrahydrofolate = N(2)-formyl-N(1)-(5-phospho-beta-D-ribosyl)glycinamide + (6S)-5,6,7,8-tetrahydrofolate + H(+)</text>
        <dbReference type="Rhea" id="RHEA:15053"/>
        <dbReference type="ChEBI" id="CHEBI:15378"/>
        <dbReference type="ChEBI" id="CHEBI:57453"/>
        <dbReference type="ChEBI" id="CHEBI:143788"/>
        <dbReference type="ChEBI" id="CHEBI:147286"/>
        <dbReference type="ChEBI" id="CHEBI:195366"/>
        <dbReference type="EC" id="2.1.2.2"/>
    </reaction>
</comment>
<dbReference type="InterPro" id="IPR036477">
    <property type="entry name" value="Formyl_transf_N_sf"/>
</dbReference>
<evidence type="ECO:0000313" key="8">
    <source>
        <dbReference type="EMBL" id="QGF22527.1"/>
    </source>
</evidence>
<dbReference type="InterPro" id="IPR004607">
    <property type="entry name" value="GART"/>
</dbReference>
<dbReference type="UniPathway" id="UPA00074">
    <property type="reaction ID" value="UER00126"/>
</dbReference>
<dbReference type="RefSeq" id="WP_153571037.1">
    <property type="nucleotide sequence ID" value="NZ_CP045725.1"/>
</dbReference>
<evidence type="ECO:0000256" key="4">
    <source>
        <dbReference type="ARBA" id="ARBA00038440"/>
    </source>
</evidence>
<sequence>MAFSVVVLVSGSGTLLQSLLDACADPAWAGAHDVEIVAVGADRESAYGLERARAAGVPTFVVPLRKGDDRAAWDRTLTDAVAAYAPDLVVSAGFMKLVGPAFLDRFGGRMINTHPALLPSFPGTHGPRDALAYGVKVSGASVFFVDEGVDTGSIIAQAAVPVLPDDTVETLHERIKVEERRLLIDAVAGLADRAALGHPLA</sequence>
<gene>
    <name evidence="6" type="primary">purN</name>
    <name evidence="8" type="ORF">Rai3103_01195</name>
</gene>
<keyword evidence="9" id="KW-1185">Reference proteome</keyword>
<evidence type="ECO:0000256" key="1">
    <source>
        <dbReference type="ARBA" id="ARBA00005054"/>
    </source>
</evidence>
<feature type="active site" description="Proton donor" evidence="6">
    <location>
        <position position="114"/>
    </location>
</feature>
<evidence type="ECO:0000256" key="5">
    <source>
        <dbReference type="ARBA" id="ARBA00047664"/>
    </source>
</evidence>
<dbReference type="PANTHER" id="PTHR43369">
    <property type="entry name" value="PHOSPHORIBOSYLGLYCINAMIDE FORMYLTRANSFERASE"/>
    <property type="match status" value="1"/>
</dbReference>
<dbReference type="InterPro" id="IPR001555">
    <property type="entry name" value="GART_AS"/>
</dbReference>
<feature type="site" description="Raises pKa of active site His" evidence="6">
    <location>
        <position position="150"/>
    </location>
</feature>
<dbReference type="NCBIfam" id="TIGR00639">
    <property type="entry name" value="PurN"/>
    <property type="match status" value="1"/>
</dbReference>
<evidence type="ECO:0000259" key="7">
    <source>
        <dbReference type="Pfam" id="PF00551"/>
    </source>
</evidence>
<comment type="pathway">
    <text evidence="1 6">Purine metabolism; IMP biosynthesis via de novo pathway; N(2)-formyl-N(1)-(5-phospho-D-ribosyl)glycinamide from N(1)-(5-phospho-D-ribosyl)glycinamide (10-formyl THF route): step 1/1.</text>
</comment>
<reference evidence="8 9" key="1">
    <citation type="submission" date="2019-10" db="EMBL/GenBank/DDBJ databases">
        <title>Genomic analysis of Raineyella sp. CBA3103.</title>
        <authorList>
            <person name="Roh S.W."/>
        </authorList>
    </citation>
    <scope>NUCLEOTIDE SEQUENCE [LARGE SCALE GENOMIC DNA]</scope>
    <source>
        <strain evidence="8 9">CBA3103</strain>
    </source>
</reference>
<dbReference type="EMBL" id="CP045725">
    <property type="protein sequence ID" value="QGF22527.1"/>
    <property type="molecule type" value="Genomic_DNA"/>
</dbReference>
<dbReference type="GO" id="GO:0005829">
    <property type="term" value="C:cytosol"/>
    <property type="evidence" value="ECO:0007669"/>
    <property type="project" value="TreeGrafter"/>
</dbReference>
<feature type="binding site" evidence="6">
    <location>
        <position position="70"/>
    </location>
    <ligand>
        <name>(6R)-10-formyltetrahydrofolate</name>
        <dbReference type="ChEBI" id="CHEBI:195366"/>
    </ligand>
</feature>
<dbReference type="Gene3D" id="3.40.50.170">
    <property type="entry name" value="Formyl transferase, N-terminal domain"/>
    <property type="match status" value="1"/>
</dbReference>
<dbReference type="PROSITE" id="PS00373">
    <property type="entry name" value="GART"/>
    <property type="match status" value="1"/>
</dbReference>
<feature type="binding site" evidence="6">
    <location>
        <position position="112"/>
    </location>
    <ligand>
        <name>(6R)-10-formyltetrahydrofolate</name>
        <dbReference type="ChEBI" id="CHEBI:195366"/>
    </ligand>
</feature>
<evidence type="ECO:0000256" key="6">
    <source>
        <dbReference type="HAMAP-Rule" id="MF_01930"/>
    </source>
</evidence>
<keyword evidence="2 6" id="KW-0808">Transferase</keyword>
<evidence type="ECO:0000313" key="9">
    <source>
        <dbReference type="Proteomes" id="UP000386847"/>
    </source>
</evidence>
<dbReference type="GO" id="GO:0004644">
    <property type="term" value="F:phosphoribosylglycinamide formyltransferase activity"/>
    <property type="evidence" value="ECO:0007669"/>
    <property type="project" value="UniProtKB-UniRule"/>
</dbReference>